<evidence type="ECO:0000313" key="2">
    <source>
        <dbReference type="EMBL" id="MDJ1182147.1"/>
    </source>
</evidence>
<dbReference type="InterPro" id="IPR012296">
    <property type="entry name" value="Nuclease_put_TT1808"/>
</dbReference>
<dbReference type="PANTHER" id="PTHR34107:SF4">
    <property type="entry name" value="SLL1222 PROTEIN"/>
    <property type="match status" value="1"/>
</dbReference>
<dbReference type="SUPFAM" id="SSF52980">
    <property type="entry name" value="Restriction endonuclease-like"/>
    <property type="match status" value="1"/>
</dbReference>
<dbReference type="GO" id="GO:0004519">
    <property type="term" value="F:endonuclease activity"/>
    <property type="evidence" value="ECO:0007669"/>
    <property type="project" value="UniProtKB-KW"/>
</dbReference>
<gene>
    <name evidence="2" type="ORF">PMH09_02985</name>
</gene>
<evidence type="ECO:0000313" key="3">
    <source>
        <dbReference type="Proteomes" id="UP001232992"/>
    </source>
</evidence>
<name>A0ABT7BSH8_9CYAN</name>
<dbReference type="InterPro" id="IPR011335">
    <property type="entry name" value="Restrct_endonuc-II-like"/>
</dbReference>
<dbReference type="RefSeq" id="WP_283756800.1">
    <property type="nucleotide sequence ID" value="NZ_JAQOSQ010000002.1"/>
</dbReference>
<dbReference type="EMBL" id="JAQOSQ010000002">
    <property type="protein sequence ID" value="MDJ1182147.1"/>
    <property type="molecule type" value="Genomic_DNA"/>
</dbReference>
<dbReference type="Gene3D" id="3.90.1570.10">
    <property type="entry name" value="tt1808, chain A"/>
    <property type="match status" value="1"/>
</dbReference>
<proteinExistence type="predicted"/>
<keyword evidence="2" id="KW-0540">Nuclease</keyword>
<keyword evidence="2" id="KW-0255">Endonuclease</keyword>
<comment type="caution">
    <text evidence="2">The sequence shown here is derived from an EMBL/GenBank/DDBJ whole genome shotgun (WGS) entry which is preliminary data.</text>
</comment>
<dbReference type="Proteomes" id="UP001232992">
    <property type="component" value="Unassembled WGS sequence"/>
</dbReference>
<dbReference type="InterPro" id="IPR008538">
    <property type="entry name" value="Uma2"/>
</dbReference>
<sequence length="185" mass="21434">MSIVQIPWTSADLELLPDSPNRYEIIDGELYMTRAPHWQHQKTISKITIALGVWSEQTQSGTVVINPGLVFRDTDNVIPDLVWISQEKLNNCMDEAGHLTDAPELVIEVLSNTPADVRRDRESKLKLYSNQGVREYWIVDWRLEKIEIYRRDRGKLQLIETLMDDDEITSDILLGFSCRINSFFI</sequence>
<organism evidence="2 3">
    <name type="scientific">Roseofilum casamattae BLCC-M143</name>
    <dbReference type="NCBI Taxonomy" id="3022442"/>
    <lineage>
        <taxon>Bacteria</taxon>
        <taxon>Bacillati</taxon>
        <taxon>Cyanobacteriota</taxon>
        <taxon>Cyanophyceae</taxon>
        <taxon>Desertifilales</taxon>
        <taxon>Desertifilaceae</taxon>
        <taxon>Roseofilum</taxon>
        <taxon>Roseofilum casamattae</taxon>
    </lineage>
</organism>
<keyword evidence="2" id="KW-0378">Hydrolase</keyword>
<feature type="domain" description="Putative restriction endonuclease" evidence="1">
    <location>
        <begin position="12"/>
        <end position="180"/>
    </location>
</feature>
<dbReference type="Pfam" id="PF05685">
    <property type="entry name" value="Uma2"/>
    <property type="match status" value="1"/>
</dbReference>
<keyword evidence="3" id="KW-1185">Reference proteome</keyword>
<protein>
    <submittedName>
        <fullName evidence="2">Uma2 family endonuclease</fullName>
    </submittedName>
</protein>
<reference evidence="2 3" key="1">
    <citation type="submission" date="2023-01" db="EMBL/GenBank/DDBJ databases">
        <title>Novel diversity within Roseofilum (Cyanobacteria; Desertifilaceae) from marine benthic mats with descriptions of four novel species.</title>
        <authorList>
            <person name="Wang Y."/>
            <person name="Berthold D.E."/>
            <person name="Hu J."/>
            <person name="Lefler F.W."/>
            <person name="Laughinghouse H.D. IV."/>
        </authorList>
    </citation>
    <scope>NUCLEOTIDE SEQUENCE [LARGE SCALE GENOMIC DNA]</scope>
    <source>
        <strain evidence="2 3">BLCC-M143</strain>
    </source>
</reference>
<accession>A0ABT7BSH8</accession>
<dbReference type="CDD" id="cd06260">
    <property type="entry name" value="DUF820-like"/>
    <property type="match status" value="1"/>
</dbReference>
<evidence type="ECO:0000259" key="1">
    <source>
        <dbReference type="Pfam" id="PF05685"/>
    </source>
</evidence>
<dbReference type="PANTHER" id="PTHR34107">
    <property type="entry name" value="SLL0198 PROTEIN-RELATED"/>
    <property type="match status" value="1"/>
</dbReference>